<dbReference type="InterPro" id="IPR029068">
    <property type="entry name" value="Glyas_Bleomycin-R_OHBP_Dase"/>
</dbReference>
<dbReference type="PATRIC" id="fig|1079994.3.peg.1680"/>
<dbReference type="PROSITE" id="PS51819">
    <property type="entry name" value="VOC"/>
    <property type="match status" value="1"/>
</dbReference>
<proteinExistence type="predicted"/>
<reference evidence="2 3" key="1">
    <citation type="journal article" date="2016" name="Front. Microbiol.">
        <title>Genomic Resource of Rice Seed Associated Bacteria.</title>
        <authorList>
            <person name="Midha S."/>
            <person name="Bansal K."/>
            <person name="Sharma S."/>
            <person name="Kumar N."/>
            <person name="Patil P.P."/>
            <person name="Chaudhry V."/>
            <person name="Patil P.B."/>
        </authorList>
    </citation>
    <scope>NUCLEOTIDE SEQUENCE [LARGE SCALE GENOMIC DNA]</scope>
    <source>
        <strain evidence="2 3">NS354</strain>
    </source>
</reference>
<organism evidence="2 3">
    <name type="scientific">Leucobacter chromiiresistens</name>
    <dbReference type="NCBI Taxonomy" id="1079994"/>
    <lineage>
        <taxon>Bacteria</taxon>
        <taxon>Bacillati</taxon>
        <taxon>Actinomycetota</taxon>
        <taxon>Actinomycetes</taxon>
        <taxon>Micrococcales</taxon>
        <taxon>Microbacteriaceae</taxon>
        <taxon>Leucobacter</taxon>
    </lineage>
</organism>
<protein>
    <submittedName>
        <fullName evidence="2">Glyoxalase</fullName>
    </submittedName>
</protein>
<accession>A0A147ENQ8</accession>
<dbReference type="PANTHER" id="PTHR35908">
    <property type="entry name" value="HYPOTHETICAL FUSION PROTEIN"/>
    <property type="match status" value="1"/>
</dbReference>
<evidence type="ECO:0000259" key="1">
    <source>
        <dbReference type="PROSITE" id="PS51819"/>
    </source>
</evidence>
<comment type="caution">
    <text evidence="2">The sequence shown here is derived from an EMBL/GenBank/DDBJ whole genome shotgun (WGS) entry which is preliminary data.</text>
</comment>
<dbReference type="PANTHER" id="PTHR35908:SF1">
    <property type="entry name" value="CONSERVED PROTEIN"/>
    <property type="match status" value="1"/>
</dbReference>
<name>A0A147ENQ8_9MICO</name>
<feature type="domain" description="VOC" evidence="1">
    <location>
        <begin position="6"/>
        <end position="118"/>
    </location>
</feature>
<dbReference type="SUPFAM" id="SSF54593">
    <property type="entry name" value="Glyoxalase/Bleomycin resistance protein/Dihydroxybiphenyl dioxygenase"/>
    <property type="match status" value="1"/>
</dbReference>
<dbReference type="InterPro" id="IPR041581">
    <property type="entry name" value="Glyoxalase_6"/>
</dbReference>
<dbReference type="AlphaFoldDB" id="A0A147ENQ8"/>
<keyword evidence="3" id="KW-1185">Reference proteome</keyword>
<sequence length="118" mass="12939">MARIGTLHSYVLDCPDPRALAEFYRGLLGGEIQEDDEEWVDLVIDGQGAKLAFQQSPGYAAPTWPSDDGDQQAHLDIRVPDLAAAHDDVLALGARHLETHDSFRVYLDPVGHPFCTVA</sequence>
<dbReference type="CDD" id="cd06587">
    <property type="entry name" value="VOC"/>
    <property type="match status" value="1"/>
</dbReference>
<dbReference type="Proteomes" id="UP000070810">
    <property type="component" value="Unassembled WGS sequence"/>
</dbReference>
<dbReference type="EMBL" id="LDRK01000040">
    <property type="protein sequence ID" value="KTR85791.1"/>
    <property type="molecule type" value="Genomic_DNA"/>
</dbReference>
<dbReference type="InterPro" id="IPR037523">
    <property type="entry name" value="VOC_core"/>
</dbReference>
<gene>
    <name evidence="2" type="ORF">NS354_07500</name>
</gene>
<evidence type="ECO:0000313" key="2">
    <source>
        <dbReference type="EMBL" id="KTR85791.1"/>
    </source>
</evidence>
<dbReference type="Gene3D" id="3.10.180.10">
    <property type="entry name" value="2,3-Dihydroxybiphenyl 1,2-Dioxygenase, domain 1"/>
    <property type="match status" value="1"/>
</dbReference>
<dbReference type="RefSeq" id="WP_058593945.1">
    <property type="nucleotide sequence ID" value="NZ_LDRK01000040.1"/>
</dbReference>
<dbReference type="OrthoDB" id="1645442at2"/>
<dbReference type="Pfam" id="PF18029">
    <property type="entry name" value="Glyoxalase_6"/>
    <property type="match status" value="1"/>
</dbReference>
<evidence type="ECO:0000313" key="3">
    <source>
        <dbReference type="Proteomes" id="UP000070810"/>
    </source>
</evidence>